<evidence type="ECO:0000256" key="9">
    <source>
        <dbReference type="SAM" id="Phobius"/>
    </source>
</evidence>
<feature type="transmembrane region" description="Helical" evidence="9">
    <location>
        <begin position="86"/>
        <end position="106"/>
    </location>
</feature>
<feature type="transmembrane region" description="Helical" evidence="9">
    <location>
        <begin position="52"/>
        <end position="74"/>
    </location>
</feature>
<evidence type="ECO:0008006" key="11">
    <source>
        <dbReference type="Google" id="ProtNLM"/>
    </source>
</evidence>
<dbReference type="PANTHER" id="PTHR28259">
    <property type="entry name" value="FLUORIDE EXPORT PROTEIN 1-RELATED"/>
    <property type="match status" value="1"/>
</dbReference>
<keyword evidence="4 9" id="KW-0812">Transmembrane</keyword>
<keyword evidence="6 9" id="KW-0472">Membrane</keyword>
<keyword evidence="3" id="KW-1003">Cell membrane</keyword>
<organism evidence="10">
    <name type="scientific">Attheya septentrionalis</name>
    <dbReference type="NCBI Taxonomy" id="420275"/>
    <lineage>
        <taxon>Eukaryota</taxon>
        <taxon>Sar</taxon>
        <taxon>Stramenopiles</taxon>
        <taxon>Ochrophyta</taxon>
        <taxon>Bacillariophyta</taxon>
        <taxon>Coscinodiscophyceae</taxon>
        <taxon>Chaetocerotophycidae</taxon>
        <taxon>Chaetocerotales</taxon>
        <taxon>Attheyaceae</taxon>
        <taxon>Attheya</taxon>
    </lineage>
</organism>
<evidence type="ECO:0000256" key="4">
    <source>
        <dbReference type="ARBA" id="ARBA00022692"/>
    </source>
</evidence>
<evidence type="ECO:0000256" key="7">
    <source>
        <dbReference type="ARBA" id="ARBA00035120"/>
    </source>
</evidence>
<dbReference type="GO" id="GO:1903425">
    <property type="term" value="F:fluoride transmembrane transporter activity"/>
    <property type="evidence" value="ECO:0007669"/>
    <property type="project" value="TreeGrafter"/>
</dbReference>
<evidence type="ECO:0000256" key="3">
    <source>
        <dbReference type="ARBA" id="ARBA00022475"/>
    </source>
</evidence>
<dbReference type="AlphaFoldDB" id="A0A7S2UR42"/>
<comment type="function">
    <text evidence="1">Fluoride channel required for the rapid expulsion of cytoplasmic fluoride.</text>
</comment>
<comment type="subcellular location">
    <subcellularLocation>
        <location evidence="2">Cell membrane</location>
        <topology evidence="2">Multi-pass membrane protein</topology>
    </subcellularLocation>
</comment>
<feature type="transmembrane region" description="Helical" evidence="9">
    <location>
        <begin position="118"/>
        <end position="140"/>
    </location>
</feature>
<keyword evidence="5 9" id="KW-1133">Transmembrane helix</keyword>
<sequence>MATGFVAAVLASDATAVATGAVLGALSRYEIGKKATQTIAADPKRWGHLTGWHTAGINVVGSFFLGGIMSASSASASNPINDRRKLLWGVGFCGSFTTFSTFSVDVMTMLGKGQATRAFSYVLANNVGGFCAAFAGHMMARRIIKGLATK</sequence>
<dbReference type="InterPro" id="IPR003691">
    <property type="entry name" value="FluC"/>
</dbReference>
<comment type="catalytic activity">
    <reaction evidence="8">
        <text>fluoride(in) = fluoride(out)</text>
        <dbReference type="Rhea" id="RHEA:76159"/>
        <dbReference type="ChEBI" id="CHEBI:17051"/>
    </reaction>
    <physiologicalReaction direction="left-to-right" evidence="8">
        <dbReference type="Rhea" id="RHEA:76160"/>
    </physiologicalReaction>
</comment>
<name>A0A7S2UR42_9STRA</name>
<accession>A0A7S2UR42</accession>
<evidence type="ECO:0000313" key="10">
    <source>
        <dbReference type="EMBL" id="CAD9827640.1"/>
    </source>
</evidence>
<dbReference type="HAMAP" id="MF_00454">
    <property type="entry name" value="FluC"/>
    <property type="match status" value="1"/>
</dbReference>
<evidence type="ECO:0000256" key="5">
    <source>
        <dbReference type="ARBA" id="ARBA00022989"/>
    </source>
</evidence>
<reference evidence="10" key="1">
    <citation type="submission" date="2021-01" db="EMBL/GenBank/DDBJ databases">
        <authorList>
            <person name="Corre E."/>
            <person name="Pelletier E."/>
            <person name="Niang G."/>
            <person name="Scheremetjew M."/>
            <person name="Finn R."/>
            <person name="Kale V."/>
            <person name="Holt S."/>
            <person name="Cochrane G."/>
            <person name="Meng A."/>
            <person name="Brown T."/>
            <person name="Cohen L."/>
        </authorList>
    </citation>
    <scope>NUCLEOTIDE SEQUENCE</scope>
    <source>
        <strain evidence="10">CCMP2084</strain>
    </source>
</reference>
<dbReference type="PANTHER" id="PTHR28259:SF1">
    <property type="entry name" value="FLUORIDE EXPORT PROTEIN 1-RELATED"/>
    <property type="match status" value="1"/>
</dbReference>
<evidence type="ECO:0000256" key="6">
    <source>
        <dbReference type="ARBA" id="ARBA00023136"/>
    </source>
</evidence>
<evidence type="ECO:0000256" key="8">
    <source>
        <dbReference type="ARBA" id="ARBA00035585"/>
    </source>
</evidence>
<dbReference type="EMBL" id="HBHQ01028706">
    <property type="protein sequence ID" value="CAD9827640.1"/>
    <property type="molecule type" value="Transcribed_RNA"/>
</dbReference>
<dbReference type="GO" id="GO:0005886">
    <property type="term" value="C:plasma membrane"/>
    <property type="evidence" value="ECO:0007669"/>
    <property type="project" value="UniProtKB-SubCell"/>
</dbReference>
<evidence type="ECO:0000256" key="2">
    <source>
        <dbReference type="ARBA" id="ARBA00004651"/>
    </source>
</evidence>
<comment type="similarity">
    <text evidence="7">Belongs to the fluoride channel Fluc/FEX (TC 1.A.43) family.</text>
</comment>
<proteinExistence type="inferred from homology"/>
<gene>
    <name evidence="10" type="ORF">ASEP1449_LOCUS19474</name>
</gene>
<evidence type="ECO:0000256" key="1">
    <source>
        <dbReference type="ARBA" id="ARBA00002598"/>
    </source>
</evidence>
<protein>
    <recommendedName>
        <fullName evidence="11">Fluoride ion transporter CrcB</fullName>
    </recommendedName>
</protein>
<dbReference type="Pfam" id="PF02537">
    <property type="entry name" value="CRCB"/>
    <property type="match status" value="1"/>
</dbReference>